<organism evidence="1 2">
    <name type="scientific">Bauhinia variegata</name>
    <name type="common">Purple orchid tree</name>
    <name type="synonym">Phanera variegata</name>
    <dbReference type="NCBI Taxonomy" id="167791"/>
    <lineage>
        <taxon>Eukaryota</taxon>
        <taxon>Viridiplantae</taxon>
        <taxon>Streptophyta</taxon>
        <taxon>Embryophyta</taxon>
        <taxon>Tracheophyta</taxon>
        <taxon>Spermatophyta</taxon>
        <taxon>Magnoliopsida</taxon>
        <taxon>eudicotyledons</taxon>
        <taxon>Gunneridae</taxon>
        <taxon>Pentapetalae</taxon>
        <taxon>rosids</taxon>
        <taxon>fabids</taxon>
        <taxon>Fabales</taxon>
        <taxon>Fabaceae</taxon>
        <taxon>Cercidoideae</taxon>
        <taxon>Cercideae</taxon>
        <taxon>Bauhiniinae</taxon>
        <taxon>Bauhinia</taxon>
    </lineage>
</organism>
<accession>A0ACB9PM72</accession>
<evidence type="ECO:0000313" key="1">
    <source>
        <dbReference type="EMBL" id="KAI4349571.1"/>
    </source>
</evidence>
<evidence type="ECO:0000313" key="2">
    <source>
        <dbReference type="Proteomes" id="UP000828941"/>
    </source>
</evidence>
<protein>
    <submittedName>
        <fullName evidence="1">Uncharacterized protein</fullName>
    </submittedName>
</protein>
<name>A0ACB9PM72_BAUVA</name>
<gene>
    <name evidence="1" type="ORF">L6164_010145</name>
</gene>
<comment type="caution">
    <text evidence="1">The sequence shown here is derived from an EMBL/GenBank/DDBJ whole genome shotgun (WGS) entry which is preliminary data.</text>
</comment>
<dbReference type="EMBL" id="CM039429">
    <property type="protein sequence ID" value="KAI4349571.1"/>
    <property type="molecule type" value="Genomic_DNA"/>
</dbReference>
<proteinExistence type="predicted"/>
<dbReference type="Proteomes" id="UP000828941">
    <property type="component" value="Chromosome 4"/>
</dbReference>
<reference evidence="1 2" key="1">
    <citation type="journal article" date="2022" name="DNA Res.">
        <title>Chromosomal-level genome assembly of the orchid tree Bauhinia variegata (Leguminosae; Cercidoideae) supports the allotetraploid origin hypothesis of Bauhinia.</title>
        <authorList>
            <person name="Zhong Y."/>
            <person name="Chen Y."/>
            <person name="Zheng D."/>
            <person name="Pang J."/>
            <person name="Liu Y."/>
            <person name="Luo S."/>
            <person name="Meng S."/>
            <person name="Qian L."/>
            <person name="Wei D."/>
            <person name="Dai S."/>
            <person name="Zhou R."/>
        </authorList>
    </citation>
    <scope>NUCLEOTIDE SEQUENCE [LARGE SCALE GENOMIC DNA]</scope>
    <source>
        <strain evidence="1">BV-YZ2020</strain>
    </source>
</reference>
<keyword evidence="2" id="KW-1185">Reference proteome</keyword>
<sequence length="66" mass="6795">MKKGKGRNNGLLPNSLRIISSCLKTVSTNASTVASTVRSAGASVAASISSASEDNKDQVFGVIRIE</sequence>